<sequence>MQAASTQNIAELAGPGGGLLPRLRAWFARGTTMYAAVLRHDGAAEDARVVDTSVRNGGVDRRGGTMQAGVPAPEQGAQRPTAVLLPFPIHGEALMVRLAEQLRARIARSGVNRDSFVLTMWRRRYVRLIIDGAAQLEFCPETDIYRLVIGTERDIRIIVETTDFDSVVRFIAQYVTDRLSGELTGEVAS</sequence>
<protein>
    <submittedName>
        <fullName evidence="2">Uncharacterized protein</fullName>
    </submittedName>
</protein>
<feature type="region of interest" description="Disordered" evidence="1">
    <location>
        <begin position="55"/>
        <end position="75"/>
    </location>
</feature>
<dbReference type="EMBL" id="JACHIJ010000002">
    <property type="protein sequence ID" value="MBB5051855.1"/>
    <property type="molecule type" value="Genomic_DNA"/>
</dbReference>
<evidence type="ECO:0000313" key="3">
    <source>
        <dbReference type="Proteomes" id="UP000521227"/>
    </source>
</evidence>
<reference evidence="2 3" key="1">
    <citation type="submission" date="2020-08" db="EMBL/GenBank/DDBJ databases">
        <title>Genomic Encyclopedia of Type Strains, Phase IV (KMG-IV): sequencing the most valuable type-strain genomes for metagenomic binning, comparative biology and taxonomic classification.</title>
        <authorList>
            <person name="Goeker M."/>
        </authorList>
    </citation>
    <scope>NUCLEOTIDE SEQUENCE [LARGE SCALE GENOMIC DNA]</scope>
    <source>
        <strain evidence="2 3">DSM 17498</strain>
    </source>
</reference>
<evidence type="ECO:0000256" key="1">
    <source>
        <dbReference type="SAM" id="MobiDB-lite"/>
    </source>
</evidence>
<accession>A0A840MVT1</accession>
<proteinExistence type="predicted"/>
<dbReference type="Proteomes" id="UP000521227">
    <property type="component" value="Unassembled WGS sequence"/>
</dbReference>
<gene>
    <name evidence="2" type="ORF">HNQ36_001809</name>
</gene>
<name>A0A840MVT1_9BRAD</name>
<organism evidence="2 3">
    <name type="scientific">Afipia massiliensis</name>
    <dbReference type="NCBI Taxonomy" id="211460"/>
    <lineage>
        <taxon>Bacteria</taxon>
        <taxon>Pseudomonadati</taxon>
        <taxon>Pseudomonadota</taxon>
        <taxon>Alphaproteobacteria</taxon>
        <taxon>Hyphomicrobiales</taxon>
        <taxon>Nitrobacteraceae</taxon>
        <taxon>Afipia</taxon>
    </lineage>
</organism>
<dbReference type="RefSeq" id="WP_024921619.1">
    <property type="nucleotide sequence ID" value="NZ_JACHIJ010000002.1"/>
</dbReference>
<evidence type="ECO:0000313" key="2">
    <source>
        <dbReference type="EMBL" id="MBB5051855.1"/>
    </source>
</evidence>
<comment type="caution">
    <text evidence="2">The sequence shown here is derived from an EMBL/GenBank/DDBJ whole genome shotgun (WGS) entry which is preliminary data.</text>
</comment>
<dbReference type="AlphaFoldDB" id="A0A840MVT1"/>